<dbReference type="GeneID" id="70190397"/>
<proteinExistence type="predicted"/>
<dbReference type="InterPro" id="IPR010730">
    <property type="entry name" value="HET"/>
</dbReference>
<organism evidence="2 3">
    <name type="scientific">Microdochium trichocladiopsis</name>
    <dbReference type="NCBI Taxonomy" id="1682393"/>
    <lineage>
        <taxon>Eukaryota</taxon>
        <taxon>Fungi</taxon>
        <taxon>Dikarya</taxon>
        <taxon>Ascomycota</taxon>
        <taxon>Pezizomycotina</taxon>
        <taxon>Sordariomycetes</taxon>
        <taxon>Xylariomycetidae</taxon>
        <taxon>Xylariales</taxon>
        <taxon>Microdochiaceae</taxon>
        <taxon>Microdochium</taxon>
    </lineage>
</organism>
<dbReference type="Proteomes" id="UP000756346">
    <property type="component" value="Unassembled WGS sequence"/>
</dbReference>
<name>A0A9P8YF37_9PEZI</name>
<protein>
    <submittedName>
        <fullName evidence="2">Heterokaryon incompatibility protein-domain-containing protein</fullName>
    </submittedName>
</protein>
<dbReference type="RefSeq" id="XP_046017406.1">
    <property type="nucleotide sequence ID" value="XM_046160851.1"/>
</dbReference>
<comment type="caution">
    <text evidence="2">The sequence shown here is derived from an EMBL/GenBank/DDBJ whole genome shotgun (WGS) entry which is preliminary data.</text>
</comment>
<reference evidence="2" key="1">
    <citation type="journal article" date="2021" name="Nat. Commun.">
        <title>Genetic determinants of endophytism in the Arabidopsis root mycobiome.</title>
        <authorList>
            <person name="Mesny F."/>
            <person name="Miyauchi S."/>
            <person name="Thiergart T."/>
            <person name="Pickel B."/>
            <person name="Atanasova L."/>
            <person name="Karlsson M."/>
            <person name="Huettel B."/>
            <person name="Barry K.W."/>
            <person name="Haridas S."/>
            <person name="Chen C."/>
            <person name="Bauer D."/>
            <person name="Andreopoulos W."/>
            <person name="Pangilinan J."/>
            <person name="LaButti K."/>
            <person name="Riley R."/>
            <person name="Lipzen A."/>
            <person name="Clum A."/>
            <person name="Drula E."/>
            <person name="Henrissat B."/>
            <person name="Kohler A."/>
            <person name="Grigoriev I.V."/>
            <person name="Martin F.M."/>
            <person name="Hacquard S."/>
        </authorList>
    </citation>
    <scope>NUCLEOTIDE SEQUENCE</scope>
    <source>
        <strain evidence="2">MPI-CAGE-CH-0230</strain>
    </source>
</reference>
<dbReference type="PANTHER" id="PTHR33112:SF10">
    <property type="entry name" value="TOL"/>
    <property type="match status" value="1"/>
</dbReference>
<dbReference type="EMBL" id="JAGTJQ010000002">
    <property type="protein sequence ID" value="KAH7038285.1"/>
    <property type="molecule type" value="Genomic_DNA"/>
</dbReference>
<feature type="domain" description="Heterokaryon incompatibility" evidence="1">
    <location>
        <begin position="232"/>
        <end position="413"/>
    </location>
</feature>
<dbReference type="AlphaFoldDB" id="A0A9P8YF37"/>
<keyword evidence="3" id="KW-1185">Reference proteome</keyword>
<gene>
    <name evidence="2" type="ORF">B0I36DRAFT_381332</name>
</gene>
<evidence type="ECO:0000259" key="1">
    <source>
        <dbReference type="Pfam" id="PF06985"/>
    </source>
</evidence>
<accession>A0A9P8YF37</accession>
<evidence type="ECO:0000313" key="3">
    <source>
        <dbReference type="Proteomes" id="UP000756346"/>
    </source>
</evidence>
<sequence>MTHSPRQLRGFCTTMSGSDSTVQPLCGYCSALFPLDVYAKPGSVSHHATVRDLLNCVAQTSCAICAEIPQQWPLDNVRKTFPDDGEDVIIDQTEIALSVDDGHRLVAARGRLGVLKPPDQIGWINLTLLLRSARHSYAHTMKFVIVTCSLEGTWSEAPAIWLAPSAGEVSHADKAKIIKSWLAECEHEHELCGDVPANVQVALPKRLVRIGNDSLRLVLTKAEAEVVNHIEYAALSHCWGSYPPLKTTKANLDRLSQDFAIRGTQSNDLIPPRTFREAVELCRALNIQYIWIDSLCIVQDDLEEWQAEATLMGSVYANAQLTIAASSAADSTEGCFPSILPDRGSAFHRRSRLITQFRAILSPGKVNNEEMPLSNAGAPRTTGNLHAVRVYPSRLGFHSTISNLRERGWALQEHVLSRRVVHCTYPELYWQCRSAYQTEGGVTIPPENSNREFLPIANQIEVAGDHDLRLRVAHNVWCRWMQDYSDRQFTIPSDRLAALAGMVDWMTQATGYTHLLACWEETICEDLAWLGRRWCAPTQRDFLLPNLPSWSWLSRGNEIEMGYQGVVEGDMAVDKHTLLVSKQILWEGLPLVSRLQHAELQLHGPLKQLRLTTDPEADYIHSSPLRINEGEHSGGPDKAWPGYDNGVLDTQPGDTEQKYLNGCYHCFLLFSLTESAGIRDFFLVLEPACCDSPNLFCSATSEQTMVDYHNRCFRRVGLAWTDRHILPSTSYFDDADKTTIRLV</sequence>
<dbReference type="Pfam" id="PF06985">
    <property type="entry name" value="HET"/>
    <property type="match status" value="1"/>
</dbReference>
<dbReference type="PANTHER" id="PTHR33112">
    <property type="entry name" value="DOMAIN PROTEIN, PUTATIVE-RELATED"/>
    <property type="match status" value="1"/>
</dbReference>
<dbReference type="OrthoDB" id="5347061at2759"/>
<evidence type="ECO:0000313" key="2">
    <source>
        <dbReference type="EMBL" id="KAH7038285.1"/>
    </source>
</evidence>